<organism evidence="2 3">
    <name type="scientific">Corynebacterium pollutisoli</name>
    <dbReference type="NCBI Taxonomy" id="1610489"/>
    <lineage>
        <taxon>Bacteria</taxon>
        <taxon>Bacillati</taxon>
        <taxon>Actinomycetota</taxon>
        <taxon>Actinomycetes</taxon>
        <taxon>Mycobacteriales</taxon>
        <taxon>Corynebacteriaceae</taxon>
        <taxon>Corynebacterium</taxon>
    </lineage>
</organism>
<dbReference type="STRING" id="1610489.SAMN06295981_0675"/>
<feature type="transmembrane region" description="Helical" evidence="1">
    <location>
        <begin position="270"/>
        <end position="295"/>
    </location>
</feature>
<keyword evidence="1" id="KW-1133">Transmembrane helix</keyword>
<evidence type="ECO:0000313" key="2">
    <source>
        <dbReference type="EMBL" id="SMG14584.1"/>
    </source>
</evidence>
<feature type="transmembrane region" description="Helical" evidence="1">
    <location>
        <begin position="196"/>
        <end position="217"/>
    </location>
</feature>
<sequence>MSGRGKIQMKPIGILADSGQPTADVSRILRSVLIDARLITADDGSEVLQGTWPDVGPVEVRKGTVPMSPDGDVQLNDHAGELLDAYGWERLIYVTDLPLSAWEKPVVTQRATGQKAVLISLPALGAFGVRRRLRREITGLVERDEQVSGVLRSGPDPAEGEDSADAPDVETHVLEHPGLTLRMVLGMVRSNEPGRLLPVLSSSLAAMTATGGFGIFYGSIWKLAEELTFWRLLLISVFATVAFTAWLIVHNRLWQRKNTQESRWRENVDNLATIGTIGMTAVILHTTVWLVMVLASVVVIPRAYLEGELERDVGIITYLSIAWLSASLGAMAGALGSNFDRDVEIRSATYNLREHERRAQSWAGD</sequence>
<dbReference type="EMBL" id="FXAR01000002">
    <property type="protein sequence ID" value="SMG14584.1"/>
    <property type="molecule type" value="Genomic_DNA"/>
</dbReference>
<dbReference type="Proteomes" id="UP000193309">
    <property type="component" value="Unassembled WGS sequence"/>
</dbReference>
<evidence type="ECO:0000256" key="1">
    <source>
        <dbReference type="SAM" id="Phobius"/>
    </source>
</evidence>
<feature type="transmembrane region" description="Helical" evidence="1">
    <location>
        <begin position="315"/>
        <end position="336"/>
    </location>
</feature>
<reference evidence="3" key="1">
    <citation type="submission" date="2017-04" db="EMBL/GenBank/DDBJ databases">
        <authorList>
            <person name="Varghese N."/>
            <person name="Submissions S."/>
        </authorList>
    </citation>
    <scope>NUCLEOTIDE SEQUENCE [LARGE SCALE GENOMIC DNA]</scope>
    <source>
        <strain evidence="3">VDS</strain>
    </source>
</reference>
<keyword evidence="1" id="KW-0472">Membrane</keyword>
<gene>
    <name evidence="2" type="ORF">SAMN06295981_0675</name>
</gene>
<proteinExistence type="predicted"/>
<feature type="transmembrane region" description="Helical" evidence="1">
    <location>
        <begin position="229"/>
        <end position="249"/>
    </location>
</feature>
<keyword evidence="1" id="KW-0812">Transmembrane</keyword>
<keyword evidence="3" id="KW-1185">Reference proteome</keyword>
<name>A0A1X7IJC0_9CORY</name>
<protein>
    <submittedName>
        <fullName evidence="2">Uncharacterized protein</fullName>
    </submittedName>
</protein>
<accession>A0A1X7IJC0</accession>
<dbReference type="AlphaFoldDB" id="A0A1X7IJC0"/>
<evidence type="ECO:0000313" key="3">
    <source>
        <dbReference type="Proteomes" id="UP000193309"/>
    </source>
</evidence>